<name>A0A9D1DZM2_9BACT</name>
<comment type="caution">
    <text evidence="1">The sequence shown here is derived from an EMBL/GenBank/DDBJ whole genome shotgun (WGS) entry which is preliminary data.</text>
</comment>
<proteinExistence type="predicted"/>
<gene>
    <name evidence="1" type="ORF">IAC94_00395</name>
</gene>
<reference evidence="1" key="2">
    <citation type="journal article" date="2021" name="PeerJ">
        <title>Extensive microbial diversity within the chicken gut microbiome revealed by metagenomics and culture.</title>
        <authorList>
            <person name="Gilroy R."/>
            <person name="Ravi A."/>
            <person name="Getino M."/>
            <person name="Pursley I."/>
            <person name="Horton D.L."/>
            <person name="Alikhan N.F."/>
            <person name="Baker D."/>
            <person name="Gharbi K."/>
            <person name="Hall N."/>
            <person name="Watson M."/>
            <person name="Adriaenssens E.M."/>
            <person name="Foster-Nyarko E."/>
            <person name="Jarju S."/>
            <person name="Secka A."/>
            <person name="Antonio M."/>
            <person name="Oren A."/>
            <person name="Chaudhuri R.R."/>
            <person name="La Ragione R."/>
            <person name="Hildebrand F."/>
            <person name="Pallen M.J."/>
        </authorList>
    </citation>
    <scope>NUCLEOTIDE SEQUENCE</scope>
    <source>
        <strain evidence="1">ChiHjej13B12-12457</strain>
    </source>
</reference>
<protein>
    <submittedName>
        <fullName evidence="1">Uncharacterized protein</fullName>
    </submittedName>
</protein>
<evidence type="ECO:0000313" key="2">
    <source>
        <dbReference type="Proteomes" id="UP000886744"/>
    </source>
</evidence>
<dbReference type="PROSITE" id="PS51257">
    <property type="entry name" value="PROKAR_LIPOPROTEIN"/>
    <property type="match status" value="1"/>
</dbReference>
<dbReference type="AlphaFoldDB" id="A0A9D1DZM2"/>
<dbReference type="EMBL" id="DVHI01000009">
    <property type="protein sequence ID" value="HIR61970.1"/>
    <property type="molecule type" value="Genomic_DNA"/>
</dbReference>
<reference evidence="1" key="1">
    <citation type="submission" date="2020-10" db="EMBL/GenBank/DDBJ databases">
        <authorList>
            <person name="Gilroy R."/>
        </authorList>
    </citation>
    <scope>NUCLEOTIDE SEQUENCE</scope>
    <source>
        <strain evidence="1">ChiHjej13B12-12457</strain>
    </source>
</reference>
<organism evidence="1 2">
    <name type="scientific">Candidatus Coprenecus avistercoris</name>
    <dbReference type="NCBI Taxonomy" id="2840730"/>
    <lineage>
        <taxon>Bacteria</taxon>
        <taxon>Pseudomonadati</taxon>
        <taxon>Bacteroidota</taxon>
        <taxon>Bacteroidia</taxon>
        <taxon>Bacteroidales</taxon>
        <taxon>Rikenellaceae</taxon>
        <taxon>Rikenellaceae incertae sedis</taxon>
        <taxon>Candidatus Coprenecus</taxon>
    </lineage>
</organism>
<dbReference type="Proteomes" id="UP000886744">
    <property type="component" value="Unassembled WGS sequence"/>
</dbReference>
<sequence>MRIRHILTILLPAVLIFSAGCSKEPEKELPTGKFPVTVSATGYRLEPSGTKAVTDLETDLIYAYPFSLNVTTALTGTLFSPYYTEGNNFTYLMPEPTQDIIFTNLRDGTDGWTFTTSATQPLLTVGTDGTEGSDYDFVVGFLPESDMGEGGGTYPVDLRRKAARLSVNLRVKATGSEDLIADLSSMFSSISLSVNTYSTYQVNHVSLDGTGEAYSGETTMTWTNDSIPAGDTATVVYQKFILPATGEVLTLTLTSPSGYQKTLEASMSQVMSANRDYNLTLTLRQTGAGFDFNIDSFTEEDMDIEFGKGDLVTLSVTPSMLSIDMDTKAGDGDTYDGFVLGRDDLYLYCFSAQTDSLIHGYPIRQTSIETDSSYTFRMPQGSYRTAFMNMDVITPGSKFRIDTTSKSYIRYSDFRLKMDRKRHLETPLIEGHYDNIVNVTDSDLEIPVNLGKETTGYRVLLNLENPDSLVLSDIVKYMWISISDFMDYGYPLENNYGYSSNTTFVSPIIYPDNLQPADYHGKTYRLLLDAELNTGWSAELSLDIITSDGQTKRMTQSISNSGNQGFHTIILTLNINDIL</sequence>
<accession>A0A9D1DZM2</accession>
<evidence type="ECO:0000313" key="1">
    <source>
        <dbReference type="EMBL" id="HIR61970.1"/>
    </source>
</evidence>